<feature type="binding site" evidence="11">
    <location>
        <begin position="32"/>
        <end position="39"/>
    </location>
    <ligand>
        <name>ATP</name>
        <dbReference type="ChEBI" id="CHEBI:30616"/>
    </ligand>
</feature>
<sequence length="800" mass="90012">MVYFRAMDYLNLLNPQQRQAVTAAPGQTLVLAGPGSGKTRVLTQRIAYLIQSMGVRPYNILAVTFTNKAAREMGERLDQLLGGARARGLWLGTFHAMCARILRTEANNPGLLPFQSNFVIFDADDQQNLVKRALRENNIDDKINKPSAIHARISEAKNNLVSPDDLPVRSYRDEIVVKAFKRYNELLQQNNAVDFDDLLLWVVRLFEEHPEITEKYARRFEYVLVDEFQDTNMVQYSLLKLISSYHHNIFVVGDEDQSIYRWRGADYRNMLRFEQDNPGCEKILLEQNYRSTQTVLDAARSVIDQNANRTPKSLFSDRGRGEKISLHEAVDDHAEAAYVVDTIQGLLRKGALGGDFAVMYRTNAQSRLLEEAFLRAGLAYRLVGAQRFYGRREVKDMIAFLRLVHNPDDEISLQRIIAVPPRSIGEKTVNALQFAAQKAGHSMGAMLLELAEKADESPVWKELGRGAGPIFDFAVLFSGWLKAKGELDLPALFDRIVTETDYKPYIDDGTDEGKDRWDNVEELRRLAFEYQNKGLVDFLENLALVSDQDTLPEQVNSPTLLTLHAAKGLEFPQVFIVGLDDGILPHSRSRDDPEEMAEERRLFYVGITRAKDHLYLVRAGLRSTYGNPEYQVASQFLDDIPEDLLVRSGGEVVGGPARLKSWDDTGEDDYSYGRRSSSHYSNSRSNDVSRSNSSSNDVSRSSVSRSSGSRSSNGWGKTSYDWSQPRTVHAASGRSTPPPPAPEPEQKFHDGQRVRHPSWGEGLVLSSRILDGEETLDVAFESVGIKRLIASLAKLEAIGN</sequence>
<evidence type="ECO:0000256" key="1">
    <source>
        <dbReference type="ARBA" id="ARBA00009922"/>
    </source>
</evidence>
<evidence type="ECO:0000256" key="10">
    <source>
        <dbReference type="ARBA" id="ARBA00048988"/>
    </source>
</evidence>
<dbReference type="PROSITE" id="PS51198">
    <property type="entry name" value="UVRD_HELICASE_ATP_BIND"/>
    <property type="match status" value="1"/>
</dbReference>
<keyword evidence="5 11" id="KW-0067">ATP-binding</keyword>
<dbReference type="GO" id="GO:0043138">
    <property type="term" value="F:3'-5' DNA helicase activity"/>
    <property type="evidence" value="ECO:0007669"/>
    <property type="project" value="UniProtKB-EC"/>
</dbReference>
<keyword evidence="6" id="KW-0238">DNA-binding</keyword>
<accession>A0A0S7BHF9</accession>
<dbReference type="PANTHER" id="PTHR11070">
    <property type="entry name" value="UVRD / RECB / PCRA DNA HELICASE FAMILY MEMBER"/>
    <property type="match status" value="1"/>
</dbReference>
<feature type="domain" description="UvrD-like helicase C-terminal" evidence="14">
    <location>
        <begin position="293"/>
        <end position="568"/>
    </location>
</feature>
<dbReference type="GO" id="GO:0005829">
    <property type="term" value="C:cytosol"/>
    <property type="evidence" value="ECO:0007669"/>
    <property type="project" value="TreeGrafter"/>
</dbReference>
<name>A0A0S7BHF9_9CHLR</name>
<dbReference type="InterPro" id="IPR014016">
    <property type="entry name" value="UvrD-like_ATP-bd"/>
</dbReference>
<gene>
    <name evidence="15" type="ORF">LARV_01034</name>
</gene>
<evidence type="ECO:0000256" key="4">
    <source>
        <dbReference type="ARBA" id="ARBA00022806"/>
    </source>
</evidence>
<comment type="catalytic activity">
    <reaction evidence="10">
        <text>ATP + H2O = ADP + phosphate + H(+)</text>
        <dbReference type="Rhea" id="RHEA:13065"/>
        <dbReference type="ChEBI" id="CHEBI:15377"/>
        <dbReference type="ChEBI" id="CHEBI:15378"/>
        <dbReference type="ChEBI" id="CHEBI:30616"/>
        <dbReference type="ChEBI" id="CHEBI:43474"/>
        <dbReference type="ChEBI" id="CHEBI:456216"/>
        <dbReference type="EC" id="5.6.2.4"/>
    </reaction>
</comment>
<dbReference type="InterPro" id="IPR013986">
    <property type="entry name" value="DExx_box_DNA_helicase_dom_sf"/>
</dbReference>
<dbReference type="GO" id="GO:0005524">
    <property type="term" value="F:ATP binding"/>
    <property type="evidence" value="ECO:0007669"/>
    <property type="project" value="UniProtKB-UniRule"/>
</dbReference>
<feature type="domain" description="UvrD-like helicase ATP-binding" evidence="13">
    <location>
        <begin position="11"/>
        <end position="292"/>
    </location>
</feature>
<dbReference type="InterPro" id="IPR014017">
    <property type="entry name" value="DNA_helicase_UvrD-like_C"/>
</dbReference>
<feature type="region of interest" description="Disordered" evidence="12">
    <location>
        <begin position="655"/>
        <end position="756"/>
    </location>
</feature>
<keyword evidence="7" id="KW-0413">Isomerase</keyword>
<dbReference type="OrthoDB" id="9810135at2"/>
<proteinExistence type="inferred from homology"/>
<dbReference type="InterPro" id="IPR027417">
    <property type="entry name" value="P-loop_NTPase"/>
</dbReference>
<dbReference type="PANTHER" id="PTHR11070:SF2">
    <property type="entry name" value="ATP-DEPENDENT DNA HELICASE SRS2"/>
    <property type="match status" value="1"/>
</dbReference>
<evidence type="ECO:0000313" key="16">
    <source>
        <dbReference type="Proteomes" id="UP000055060"/>
    </source>
</evidence>
<evidence type="ECO:0000259" key="13">
    <source>
        <dbReference type="PROSITE" id="PS51198"/>
    </source>
</evidence>
<dbReference type="EMBL" id="DF967972">
    <property type="protein sequence ID" value="GAP13281.1"/>
    <property type="molecule type" value="Genomic_DNA"/>
</dbReference>
<dbReference type="GO" id="GO:0003677">
    <property type="term" value="F:DNA binding"/>
    <property type="evidence" value="ECO:0007669"/>
    <property type="project" value="UniProtKB-KW"/>
</dbReference>
<feature type="compositionally biased region" description="Low complexity" evidence="12">
    <location>
        <begin position="673"/>
        <end position="714"/>
    </location>
</feature>
<evidence type="ECO:0000259" key="14">
    <source>
        <dbReference type="PROSITE" id="PS51217"/>
    </source>
</evidence>
<dbReference type="Pfam" id="PF21196">
    <property type="entry name" value="PcrA_UvrD_tudor"/>
    <property type="match status" value="1"/>
</dbReference>
<dbReference type="SUPFAM" id="SSF52540">
    <property type="entry name" value="P-loop containing nucleoside triphosphate hydrolases"/>
    <property type="match status" value="1"/>
</dbReference>
<feature type="compositionally biased region" description="Basic and acidic residues" evidence="12">
    <location>
        <begin position="744"/>
        <end position="753"/>
    </location>
</feature>
<evidence type="ECO:0000256" key="11">
    <source>
        <dbReference type="PROSITE-ProRule" id="PRU00560"/>
    </source>
</evidence>
<dbReference type="CDD" id="cd17932">
    <property type="entry name" value="DEXQc_UvrD"/>
    <property type="match status" value="1"/>
</dbReference>
<comment type="catalytic activity">
    <reaction evidence="8">
        <text>Couples ATP hydrolysis with the unwinding of duplex DNA by translocating in the 3'-5' direction.</text>
        <dbReference type="EC" id="5.6.2.4"/>
    </reaction>
</comment>
<evidence type="ECO:0000256" key="6">
    <source>
        <dbReference type="ARBA" id="ARBA00023125"/>
    </source>
</evidence>
<protein>
    <recommendedName>
        <fullName evidence="9">DNA 3'-5' helicase</fullName>
        <ecNumber evidence="9">5.6.2.4</ecNumber>
    </recommendedName>
</protein>
<keyword evidence="4 11" id="KW-0347">Helicase</keyword>
<dbReference type="GO" id="GO:0000725">
    <property type="term" value="P:recombinational repair"/>
    <property type="evidence" value="ECO:0007669"/>
    <property type="project" value="TreeGrafter"/>
</dbReference>
<dbReference type="AlphaFoldDB" id="A0A0S7BHF9"/>
<evidence type="ECO:0000256" key="2">
    <source>
        <dbReference type="ARBA" id="ARBA00022741"/>
    </source>
</evidence>
<comment type="similarity">
    <text evidence="1">Belongs to the helicase family. UvrD subfamily.</text>
</comment>
<dbReference type="GO" id="GO:0016887">
    <property type="term" value="F:ATP hydrolysis activity"/>
    <property type="evidence" value="ECO:0007669"/>
    <property type="project" value="RHEA"/>
</dbReference>
<evidence type="ECO:0000313" key="15">
    <source>
        <dbReference type="EMBL" id="GAP13281.1"/>
    </source>
</evidence>
<evidence type="ECO:0000256" key="8">
    <source>
        <dbReference type="ARBA" id="ARBA00034617"/>
    </source>
</evidence>
<evidence type="ECO:0000256" key="12">
    <source>
        <dbReference type="SAM" id="MobiDB-lite"/>
    </source>
</evidence>
<reference evidence="15" key="1">
    <citation type="submission" date="2015-07" db="EMBL/GenBank/DDBJ databases">
        <title>Draft Genome Sequences of Anaerolinea thermolimosa IMO-1, Bellilinea caldifistulae GOMI-1, Leptolinea tardivitalis YMTK-2, Levilinea saccharolytica KIBI-1,Longilinea arvoryzae KOME-1, Previously Described as Members of the Anaerolineaceae (Chloroflexi).</title>
        <authorList>
            <person name="Sekiguchi Y."/>
            <person name="Ohashi A."/>
            <person name="Matsuura N."/>
            <person name="Tourlousse M.D."/>
        </authorList>
    </citation>
    <scope>NUCLEOTIDE SEQUENCE [LARGE SCALE GENOMIC DNA]</scope>
    <source>
        <strain evidence="15">KOME-1</strain>
    </source>
</reference>
<dbReference type="Proteomes" id="UP000055060">
    <property type="component" value="Unassembled WGS sequence"/>
</dbReference>
<dbReference type="InterPro" id="IPR000212">
    <property type="entry name" value="DNA_helicase_UvrD/REP"/>
</dbReference>
<dbReference type="Pfam" id="PF13361">
    <property type="entry name" value="UvrD_C"/>
    <property type="match status" value="2"/>
</dbReference>
<organism evidence="15">
    <name type="scientific">Longilinea arvoryzae</name>
    <dbReference type="NCBI Taxonomy" id="360412"/>
    <lineage>
        <taxon>Bacteria</taxon>
        <taxon>Bacillati</taxon>
        <taxon>Chloroflexota</taxon>
        <taxon>Anaerolineae</taxon>
        <taxon>Anaerolineales</taxon>
        <taxon>Anaerolineaceae</taxon>
        <taxon>Longilinea</taxon>
    </lineage>
</organism>
<dbReference type="PROSITE" id="PS51217">
    <property type="entry name" value="UVRD_HELICASE_CTER"/>
    <property type="match status" value="1"/>
</dbReference>
<dbReference type="CDD" id="cd18807">
    <property type="entry name" value="SF1_C_UvrD"/>
    <property type="match status" value="1"/>
</dbReference>
<dbReference type="Gene3D" id="1.10.10.160">
    <property type="match status" value="1"/>
</dbReference>
<dbReference type="Pfam" id="PF00580">
    <property type="entry name" value="UvrD-helicase"/>
    <property type="match status" value="1"/>
</dbReference>
<dbReference type="GO" id="GO:0033202">
    <property type="term" value="C:DNA helicase complex"/>
    <property type="evidence" value="ECO:0007669"/>
    <property type="project" value="TreeGrafter"/>
</dbReference>
<dbReference type="Gene3D" id="3.40.50.300">
    <property type="entry name" value="P-loop containing nucleotide triphosphate hydrolases"/>
    <property type="match status" value="2"/>
</dbReference>
<keyword evidence="2 11" id="KW-0547">Nucleotide-binding</keyword>
<keyword evidence="3 11" id="KW-0378">Hydrolase</keyword>
<evidence type="ECO:0000256" key="3">
    <source>
        <dbReference type="ARBA" id="ARBA00022801"/>
    </source>
</evidence>
<dbReference type="STRING" id="360412.LARV_01034"/>
<evidence type="ECO:0000256" key="7">
    <source>
        <dbReference type="ARBA" id="ARBA00023235"/>
    </source>
</evidence>
<evidence type="ECO:0000256" key="5">
    <source>
        <dbReference type="ARBA" id="ARBA00022840"/>
    </source>
</evidence>
<evidence type="ECO:0000256" key="9">
    <source>
        <dbReference type="ARBA" id="ARBA00034808"/>
    </source>
</evidence>
<keyword evidence="16" id="KW-1185">Reference proteome</keyword>
<dbReference type="EC" id="5.6.2.4" evidence="9"/>
<dbReference type="Gene3D" id="1.10.486.10">
    <property type="entry name" value="PCRA, domain 4"/>
    <property type="match status" value="1"/>
</dbReference>